<name>A0ABW5DFT0_9HYPH</name>
<keyword evidence="3" id="KW-1185">Reference proteome</keyword>
<sequence length="179" mass="18811">MQSIVRASAMAALFVAAALAGGCTVRPMLATAPDDAGASYTSQLSSISIAEVNERFAQEVRNHLIFLLNGGAGQPANPAYRLNLSVTRSVVAAVRVQSGGIHEPTAGNVQLTGRYTLVDAATGATVAQGTQQATASFDRPRQEFAVVRAIEDAENRAARELAEFIRLSLAQDLIRLSGE</sequence>
<evidence type="ECO:0000313" key="3">
    <source>
        <dbReference type="Proteomes" id="UP001597373"/>
    </source>
</evidence>
<accession>A0ABW5DFT0</accession>
<comment type="caution">
    <text evidence="2">The sequence shown here is derived from an EMBL/GenBank/DDBJ whole genome shotgun (WGS) entry which is preliminary data.</text>
</comment>
<gene>
    <name evidence="2" type="primary">lptE</name>
    <name evidence="2" type="ORF">ACFSMZ_07350</name>
</gene>
<evidence type="ECO:0000256" key="1">
    <source>
        <dbReference type="SAM" id="SignalP"/>
    </source>
</evidence>
<dbReference type="InterPro" id="IPR007485">
    <property type="entry name" value="LPS_assembly_LptE"/>
</dbReference>
<dbReference type="Proteomes" id="UP001597373">
    <property type="component" value="Unassembled WGS sequence"/>
</dbReference>
<keyword evidence="2" id="KW-0449">Lipoprotein</keyword>
<evidence type="ECO:0000313" key="2">
    <source>
        <dbReference type="EMBL" id="MFD2259580.1"/>
    </source>
</evidence>
<dbReference type="Pfam" id="PF04390">
    <property type="entry name" value="LptE"/>
    <property type="match status" value="1"/>
</dbReference>
<dbReference type="Gene3D" id="3.30.160.150">
    <property type="entry name" value="Lipoprotein like domain"/>
    <property type="match status" value="1"/>
</dbReference>
<dbReference type="EMBL" id="JBHUIR010000021">
    <property type="protein sequence ID" value="MFD2259580.1"/>
    <property type="molecule type" value="Genomic_DNA"/>
</dbReference>
<dbReference type="PROSITE" id="PS51257">
    <property type="entry name" value="PROKAR_LIPOPROTEIN"/>
    <property type="match status" value="1"/>
</dbReference>
<proteinExistence type="predicted"/>
<feature type="chain" id="PRO_5045497950" evidence="1">
    <location>
        <begin position="21"/>
        <end position="179"/>
    </location>
</feature>
<protein>
    <submittedName>
        <fullName evidence="2">LPS assembly lipoprotein LptE</fullName>
    </submittedName>
</protein>
<dbReference type="RefSeq" id="WP_345099007.1">
    <property type="nucleotide sequence ID" value="NZ_BAABGS010000020.1"/>
</dbReference>
<reference evidence="3" key="1">
    <citation type="journal article" date="2019" name="Int. J. Syst. Evol. Microbiol.">
        <title>The Global Catalogue of Microorganisms (GCM) 10K type strain sequencing project: providing services to taxonomists for standard genome sequencing and annotation.</title>
        <authorList>
            <consortium name="The Broad Institute Genomics Platform"/>
            <consortium name="The Broad Institute Genome Sequencing Center for Infectious Disease"/>
            <person name="Wu L."/>
            <person name="Ma J."/>
        </authorList>
    </citation>
    <scope>NUCLEOTIDE SEQUENCE [LARGE SCALE GENOMIC DNA]</scope>
    <source>
        <strain evidence="3">KCTC 23707</strain>
    </source>
</reference>
<keyword evidence="1" id="KW-0732">Signal</keyword>
<organism evidence="2 3">
    <name type="scientific">Chelativorans composti</name>
    <dbReference type="NCBI Taxonomy" id="768533"/>
    <lineage>
        <taxon>Bacteria</taxon>
        <taxon>Pseudomonadati</taxon>
        <taxon>Pseudomonadota</taxon>
        <taxon>Alphaproteobacteria</taxon>
        <taxon>Hyphomicrobiales</taxon>
        <taxon>Phyllobacteriaceae</taxon>
        <taxon>Chelativorans</taxon>
    </lineage>
</organism>
<feature type="signal peptide" evidence="1">
    <location>
        <begin position="1"/>
        <end position="20"/>
    </location>
</feature>